<reference evidence="7 8" key="1">
    <citation type="submission" date="2020-08" db="EMBL/GenBank/DDBJ databases">
        <title>Genomic Encyclopedia of Type Strains, Phase IV (KMG-IV): sequencing the most valuable type-strain genomes for metagenomic binning, comparative biology and taxonomic classification.</title>
        <authorList>
            <person name="Goeker M."/>
        </authorList>
    </citation>
    <scope>NUCLEOTIDE SEQUENCE [LARGE SCALE GENOMIC DNA]</scope>
    <source>
        <strain evidence="7 8">DSM 29854</strain>
    </source>
</reference>
<dbReference type="PANTHER" id="PTHR15910">
    <property type="entry name" value="ARCHAEMETZINCIN"/>
    <property type="match status" value="1"/>
</dbReference>
<keyword evidence="5" id="KW-0862">Zinc</keyword>
<dbReference type="RefSeq" id="WP_182513486.1">
    <property type="nucleotide sequence ID" value="NZ_JACJIQ010000011.1"/>
</dbReference>
<evidence type="ECO:0000256" key="3">
    <source>
        <dbReference type="ARBA" id="ARBA00022723"/>
    </source>
</evidence>
<dbReference type="GO" id="GO:0008237">
    <property type="term" value="F:metallopeptidase activity"/>
    <property type="evidence" value="ECO:0007669"/>
    <property type="project" value="UniProtKB-KW"/>
</dbReference>
<protein>
    <submittedName>
        <fullName evidence="7">Putative Zn-dependent protease</fullName>
    </submittedName>
</protein>
<evidence type="ECO:0000313" key="8">
    <source>
        <dbReference type="Proteomes" id="UP000563094"/>
    </source>
</evidence>
<dbReference type="PANTHER" id="PTHR15910:SF1">
    <property type="entry name" value="ARCHAEMETZINCIN-2"/>
    <property type="match status" value="1"/>
</dbReference>
<evidence type="ECO:0000313" key="7">
    <source>
        <dbReference type="EMBL" id="MBA9078210.1"/>
    </source>
</evidence>
<dbReference type="InterPro" id="IPR024079">
    <property type="entry name" value="MetalloPept_cat_dom_sf"/>
</dbReference>
<dbReference type="GO" id="GO:0006508">
    <property type="term" value="P:proteolysis"/>
    <property type="evidence" value="ECO:0007669"/>
    <property type="project" value="UniProtKB-KW"/>
</dbReference>
<dbReference type="CDD" id="cd11375">
    <property type="entry name" value="Peptidase_M54"/>
    <property type="match status" value="1"/>
</dbReference>
<dbReference type="Gene3D" id="3.40.390.10">
    <property type="entry name" value="Collagenase (Catalytic Domain)"/>
    <property type="match status" value="1"/>
</dbReference>
<keyword evidence="4" id="KW-0378">Hydrolase</keyword>
<dbReference type="InterPro" id="IPR012962">
    <property type="entry name" value="Pept_M54_archaemetzincn"/>
</dbReference>
<accession>A0A839GHX0</accession>
<evidence type="ECO:0000256" key="4">
    <source>
        <dbReference type="ARBA" id="ARBA00022801"/>
    </source>
</evidence>
<keyword evidence="8" id="KW-1185">Reference proteome</keyword>
<dbReference type="GO" id="GO:0046872">
    <property type="term" value="F:metal ion binding"/>
    <property type="evidence" value="ECO:0007669"/>
    <property type="project" value="UniProtKB-KW"/>
</dbReference>
<evidence type="ECO:0000256" key="1">
    <source>
        <dbReference type="ARBA" id="ARBA00001947"/>
    </source>
</evidence>
<keyword evidence="6" id="KW-0482">Metalloprotease</keyword>
<organism evidence="7 8">
    <name type="scientific">Rufibacter quisquiliarum</name>
    <dbReference type="NCBI Taxonomy" id="1549639"/>
    <lineage>
        <taxon>Bacteria</taxon>
        <taxon>Pseudomonadati</taxon>
        <taxon>Bacteroidota</taxon>
        <taxon>Cytophagia</taxon>
        <taxon>Cytophagales</taxon>
        <taxon>Hymenobacteraceae</taxon>
        <taxon>Rufibacter</taxon>
    </lineage>
</organism>
<keyword evidence="2 7" id="KW-0645">Protease</keyword>
<dbReference type="Proteomes" id="UP000563094">
    <property type="component" value="Unassembled WGS sequence"/>
</dbReference>
<evidence type="ECO:0000256" key="5">
    <source>
        <dbReference type="ARBA" id="ARBA00022833"/>
    </source>
</evidence>
<sequence>MPVSKINNAAAEIEKFYGFDVKILGQYKLPEAAYCSIRKRYIAKIILNYLASLEIPGSAGKNYKVIALTNKDIETEDGDTHWGVMGLAFLGGDVSIVSTFRMNSKRSRLQKVILHETGHMMNIDHCSSKDQKCFMKDAKGKGATIDQTKKHLCKDCKLKLIFI</sequence>
<evidence type="ECO:0000256" key="2">
    <source>
        <dbReference type="ARBA" id="ARBA00022670"/>
    </source>
</evidence>
<comment type="cofactor">
    <cofactor evidence="1">
        <name>Zn(2+)</name>
        <dbReference type="ChEBI" id="CHEBI:29105"/>
    </cofactor>
</comment>
<dbReference type="SUPFAM" id="SSF55486">
    <property type="entry name" value="Metalloproteases ('zincins'), catalytic domain"/>
    <property type="match status" value="1"/>
</dbReference>
<comment type="caution">
    <text evidence="7">The sequence shown here is derived from an EMBL/GenBank/DDBJ whole genome shotgun (WGS) entry which is preliminary data.</text>
</comment>
<keyword evidence="3" id="KW-0479">Metal-binding</keyword>
<dbReference type="EMBL" id="JACJIQ010000011">
    <property type="protein sequence ID" value="MBA9078210.1"/>
    <property type="molecule type" value="Genomic_DNA"/>
</dbReference>
<evidence type="ECO:0000256" key="6">
    <source>
        <dbReference type="ARBA" id="ARBA00023049"/>
    </source>
</evidence>
<gene>
    <name evidence="7" type="ORF">FHS90_002934</name>
</gene>
<dbReference type="AlphaFoldDB" id="A0A839GHX0"/>
<name>A0A839GHX0_9BACT</name>
<proteinExistence type="predicted"/>